<dbReference type="NCBIfam" id="TIGR00481">
    <property type="entry name" value="YbhB/YbcL family Raf kinase inhibitor-like protein"/>
    <property type="match status" value="1"/>
</dbReference>
<protein>
    <submittedName>
        <fullName evidence="1">Unannotated protein</fullName>
    </submittedName>
</protein>
<accession>A0A6J6CCH5</accession>
<dbReference type="AlphaFoldDB" id="A0A6J6CCH5"/>
<dbReference type="EMBL" id="CAEZSR010000019">
    <property type="protein sequence ID" value="CAB4548023.1"/>
    <property type="molecule type" value="Genomic_DNA"/>
</dbReference>
<evidence type="ECO:0000313" key="1">
    <source>
        <dbReference type="EMBL" id="CAB4548023.1"/>
    </source>
</evidence>
<dbReference type="SUPFAM" id="SSF49777">
    <property type="entry name" value="PEBP-like"/>
    <property type="match status" value="1"/>
</dbReference>
<sequence length="235" mass="23904">MRARAASLLVVASVGAGMVLASCRDDGRTLREPRPDQIGSVSTLAPTTTLAITDTLPTEFPAFPDVTEVPEATVPPTLGTVTIGSPPSGATVQLLAPFVDGGGFDVRHTCDGEDLSPPLSWSPAPTGTQEIAVTLVDDAAPDAPLWVMSGIDAFATSLAEGVVPEFAVVATNDRGVTGYSGPCPSAGGSGSYTLTVHFLDQVTELAEPVPASDLQAFVKGATFASASITGTYSQV</sequence>
<dbReference type="InterPro" id="IPR036610">
    <property type="entry name" value="PEBP-like_sf"/>
</dbReference>
<dbReference type="Pfam" id="PF01161">
    <property type="entry name" value="PBP"/>
    <property type="match status" value="1"/>
</dbReference>
<gene>
    <name evidence="1" type="ORF">UFOPK1493_00832</name>
</gene>
<dbReference type="CDD" id="cd00865">
    <property type="entry name" value="PEBP_bact_arch"/>
    <property type="match status" value="1"/>
</dbReference>
<proteinExistence type="predicted"/>
<dbReference type="InterPro" id="IPR005247">
    <property type="entry name" value="YbhB_YbcL/LppC-like"/>
</dbReference>
<dbReference type="InterPro" id="IPR008914">
    <property type="entry name" value="PEBP"/>
</dbReference>
<name>A0A6J6CCH5_9ZZZZ</name>
<organism evidence="1">
    <name type="scientific">freshwater metagenome</name>
    <dbReference type="NCBI Taxonomy" id="449393"/>
    <lineage>
        <taxon>unclassified sequences</taxon>
        <taxon>metagenomes</taxon>
        <taxon>ecological metagenomes</taxon>
    </lineage>
</organism>
<dbReference type="Gene3D" id="3.90.280.10">
    <property type="entry name" value="PEBP-like"/>
    <property type="match status" value="1"/>
</dbReference>
<dbReference type="PROSITE" id="PS51257">
    <property type="entry name" value="PROKAR_LIPOPROTEIN"/>
    <property type="match status" value="1"/>
</dbReference>
<reference evidence="1" key="1">
    <citation type="submission" date="2020-05" db="EMBL/GenBank/DDBJ databases">
        <authorList>
            <person name="Chiriac C."/>
            <person name="Salcher M."/>
            <person name="Ghai R."/>
            <person name="Kavagutti S V."/>
        </authorList>
    </citation>
    <scope>NUCLEOTIDE SEQUENCE</scope>
</reference>